<gene>
    <name evidence="1" type="ORF">EZS28_037506</name>
</gene>
<comment type="caution">
    <text evidence="1">The sequence shown here is derived from an EMBL/GenBank/DDBJ whole genome shotgun (WGS) entry which is preliminary data.</text>
</comment>
<protein>
    <submittedName>
        <fullName evidence="1">Uncharacterized protein</fullName>
    </submittedName>
</protein>
<sequence>MTLLGFRGNTALTSLQQSQGPDQYLDIDAVTELVTTMMCEEAENPMRLLVRLVRDEGELFRVVTQKIQLIIT</sequence>
<dbReference type="Proteomes" id="UP000324800">
    <property type="component" value="Unassembled WGS sequence"/>
</dbReference>
<dbReference type="EMBL" id="SNRW01018820">
    <property type="protein sequence ID" value="KAA6366966.1"/>
    <property type="molecule type" value="Genomic_DNA"/>
</dbReference>
<name>A0A5J4U7W3_9EUKA</name>
<organism evidence="1 2">
    <name type="scientific">Streblomastix strix</name>
    <dbReference type="NCBI Taxonomy" id="222440"/>
    <lineage>
        <taxon>Eukaryota</taxon>
        <taxon>Metamonada</taxon>
        <taxon>Preaxostyla</taxon>
        <taxon>Oxymonadida</taxon>
        <taxon>Streblomastigidae</taxon>
        <taxon>Streblomastix</taxon>
    </lineage>
</organism>
<proteinExistence type="predicted"/>
<evidence type="ECO:0000313" key="1">
    <source>
        <dbReference type="EMBL" id="KAA6366966.1"/>
    </source>
</evidence>
<accession>A0A5J4U7W3</accession>
<evidence type="ECO:0000313" key="2">
    <source>
        <dbReference type="Proteomes" id="UP000324800"/>
    </source>
</evidence>
<dbReference type="AlphaFoldDB" id="A0A5J4U7W3"/>
<reference evidence="1 2" key="1">
    <citation type="submission" date="2019-03" db="EMBL/GenBank/DDBJ databases">
        <title>Single cell metagenomics reveals metabolic interactions within the superorganism composed of flagellate Streblomastix strix and complex community of Bacteroidetes bacteria on its surface.</title>
        <authorList>
            <person name="Treitli S.C."/>
            <person name="Kolisko M."/>
            <person name="Husnik F."/>
            <person name="Keeling P."/>
            <person name="Hampl V."/>
        </authorList>
    </citation>
    <scope>NUCLEOTIDE SEQUENCE [LARGE SCALE GENOMIC DNA]</scope>
    <source>
        <strain evidence="1">ST1C</strain>
    </source>
</reference>